<evidence type="ECO:0000259" key="6">
    <source>
        <dbReference type="Pfam" id="PF18052"/>
    </source>
</evidence>
<organism evidence="7 8">
    <name type="scientific">Acer yangbiense</name>
    <dbReference type="NCBI Taxonomy" id="1000413"/>
    <lineage>
        <taxon>Eukaryota</taxon>
        <taxon>Viridiplantae</taxon>
        <taxon>Streptophyta</taxon>
        <taxon>Embryophyta</taxon>
        <taxon>Tracheophyta</taxon>
        <taxon>Spermatophyta</taxon>
        <taxon>Magnoliopsida</taxon>
        <taxon>eudicotyledons</taxon>
        <taxon>Gunneridae</taxon>
        <taxon>Pentapetalae</taxon>
        <taxon>rosids</taxon>
        <taxon>malvids</taxon>
        <taxon>Sapindales</taxon>
        <taxon>Sapindaceae</taxon>
        <taxon>Hippocastanoideae</taxon>
        <taxon>Acereae</taxon>
        <taxon>Acer</taxon>
    </lineage>
</organism>
<gene>
    <name evidence="7" type="ORF">EZV62_018664</name>
</gene>
<evidence type="ECO:0000313" key="8">
    <source>
        <dbReference type="Proteomes" id="UP000323000"/>
    </source>
</evidence>
<proteinExistence type="predicted"/>
<evidence type="ECO:0000256" key="3">
    <source>
        <dbReference type="ARBA" id="ARBA00022821"/>
    </source>
</evidence>
<name>A0A5C7HK11_9ROSI</name>
<dbReference type="GO" id="GO:0005524">
    <property type="term" value="F:ATP binding"/>
    <property type="evidence" value="ECO:0007669"/>
    <property type="project" value="UniProtKB-KW"/>
</dbReference>
<protein>
    <recommendedName>
        <fullName evidence="6">Disease resistance N-terminal domain-containing protein</fullName>
    </recommendedName>
</protein>
<feature type="coiled-coil region" evidence="5">
    <location>
        <begin position="37"/>
        <end position="88"/>
    </location>
</feature>
<dbReference type="InterPro" id="IPR032675">
    <property type="entry name" value="LRR_dom_sf"/>
</dbReference>
<dbReference type="Gene3D" id="1.20.5.4130">
    <property type="match status" value="1"/>
</dbReference>
<keyword evidence="5" id="KW-0175">Coiled coil</keyword>
<dbReference type="OrthoDB" id="2018467at2759"/>
<dbReference type="AlphaFoldDB" id="A0A5C7HK11"/>
<reference evidence="8" key="1">
    <citation type="journal article" date="2019" name="Gigascience">
        <title>De novo genome assembly of the endangered Acer yangbiense, a plant species with extremely small populations endemic to Yunnan Province, China.</title>
        <authorList>
            <person name="Yang J."/>
            <person name="Wariss H.M."/>
            <person name="Tao L."/>
            <person name="Zhang R."/>
            <person name="Yun Q."/>
            <person name="Hollingsworth P."/>
            <person name="Dao Z."/>
            <person name="Luo G."/>
            <person name="Guo H."/>
            <person name="Ma Y."/>
            <person name="Sun W."/>
        </authorList>
    </citation>
    <scope>NUCLEOTIDE SEQUENCE [LARGE SCALE GENOMIC DNA]</scope>
    <source>
        <strain evidence="8">cv. Malutang</strain>
    </source>
</reference>
<comment type="caution">
    <text evidence="7">The sequence shown here is derived from an EMBL/GenBank/DDBJ whole genome shotgun (WGS) entry which is preliminary data.</text>
</comment>
<evidence type="ECO:0000256" key="4">
    <source>
        <dbReference type="ARBA" id="ARBA00022840"/>
    </source>
</evidence>
<dbReference type="Gene3D" id="3.80.10.10">
    <property type="entry name" value="Ribonuclease Inhibitor"/>
    <property type="match status" value="2"/>
</dbReference>
<dbReference type="PANTHER" id="PTHR36766">
    <property type="entry name" value="PLANT BROAD-SPECTRUM MILDEW RESISTANCE PROTEIN RPW8"/>
    <property type="match status" value="1"/>
</dbReference>
<keyword evidence="2" id="KW-0547">Nucleotide-binding</keyword>
<evidence type="ECO:0000256" key="1">
    <source>
        <dbReference type="ARBA" id="ARBA00022737"/>
    </source>
</evidence>
<dbReference type="GO" id="GO:0006952">
    <property type="term" value="P:defense response"/>
    <property type="evidence" value="ECO:0007669"/>
    <property type="project" value="UniProtKB-KW"/>
</dbReference>
<keyword evidence="8" id="KW-1185">Reference proteome</keyword>
<feature type="domain" description="Disease resistance N-terminal" evidence="6">
    <location>
        <begin position="13"/>
        <end position="100"/>
    </location>
</feature>
<evidence type="ECO:0000256" key="2">
    <source>
        <dbReference type="ARBA" id="ARBA00022741"/>
    </source>
</evidence>
<dbReference type="InterPro" id="IPR038005">
    <property type="entry name" value="RX-like_CC"/>
</dbReference>
<sequence>MKTWQKQLSPIAEILLGKLGSLVYQEACLIWGFKSDLLKLERTLNTIKAVLLDAEQQQLHDHEIRVWLEELKDVCYDAEDVLDEFEIQSLRRQLKLNRGSITQRVDSRHARREREMTHSFVFDSDVIGRDKEKKEIIELLTQPSDDTIEDGLPSFVSSIGHLRSILVPSDEIKPDQSFVDSCVSRFPVLRALDLSDSNIEVLPKKIEIGNSLFEGCSELKEIPRELRYLISLRNLMITTKQMRLPGNTIGCLNSLRHLKISGCENLEYLCGDIGSLKALQTMSIGRCPSLLSLPSDIKYSTSLKSLIIVDCRKLNLKIEMEEDDSGQGLNSTRIQLRSISITELPSLEELPQWLLHGNTLESLAIGQCPNFIALPESLQNLQSLQFLVIEDCPKLTSLPEDMHRLIALRRLVIGGDVLH</sequence>
<keyword evidence="3" id="KW-0611">Plant defense</keyword>
<dbReference type="EMBL" id="VAHF01000008">
    <property type="protein sequence ID" value="TXG57351.1"/>
    <property type="molecule type" value="Genomic_DNA"/>
</dbReference>
<dbReference type="InterPro" id="IPR041118">
    <property type="entry name" value="Rx_N"/>
</dbReference>
<keyword evidence="1" id="KW-0677">Repeat</keyword>
<dbReference type="Pfam" id="PF18052">
    <property type="entry name" value="Rx_N"/>
    <property type="match status" value="1"/>
</dbReference>
<dbReference type="PANTHER" id="PTHR36766:SF61">
    <property type="entry name" value="NB-ARC DOMAIN DISEASE RESISTANCE PROTEIN"/>
    <property type="match status" value="1"/>
</dbReference>
<evidence type="ECO:0000256" key="5">
    <source>
        <dbReference type="SAM" id="Coils"/>
    </source>
</evidence>
<dbReference type="Proteomes" id="UP000323000">
    <property type="component" value="Chromosome 8"/>
</dbReference>
<dbReference type="SUPFAM" id="SSF52058">
    <property type="entry name" value="L domain-like"/>
    <property type="match status" value="1"/>
</dbReference>
<dbReference type="CDD" id="cd14798">
    <property type="entry name" value="RX-CC_like"/>
    <property type="match status" value="1"/>
</dbReference>
<accession>A0A5C7HK11</accession>
<evidence type="ECO:0000313" key="7">
    <source>
        <dbReference type="EMBL" id="TXG57351.1"/>
    </source>
</evidence>
<keyword evidence="4" id="KW-0067">ATP-binding</keyword>